<feature type="domain" description="Fungal lipase-type" evidence="4">
    <location>
        <begin position="117"/>
        <end position="277"/>
    </location>
</feature>
<dbReference type="AlphaFoldDB" id="G3BC96"/>
<name>G3BC96_CANTC</name>
<dbReference type="HOGENOM" id="CLU_032957_3_0_1"/>
<dbReference type="GO" id="GO:0004806">
    <property type="term" value="F:triacylglycerol lipase activity"/>
    <property type="evidence" value="ECO:0007669"/>
    <property type="project" value="UniProtKB-EC"/>
</dbReference>
<protein>
    <recommendedName>
        <fullName evidence="1">triacylglycerol lipase</fullName>
        <ecNumber evidence="1">3.1.1.3</ecNumber>
    </recommendedName>
</protein>
<dbReference type="Gene3D" id="3.40.50.1820">
    <property type="entry name" value="alpha/beta hydrolase"/>
    <property type="match status" value="1"/>
</dbReference>
<proteinExistence type="predicted"/>
<accession>G3BC96</accession>
<sequence length="347" mass="39405">MFFLVFSILSLPLVVANNVWSPVSNHTTPVANIPILPVPEDYKKLVEFANIVSFSYCTQFGLQAGKLGEEDSHCPGVRCKYPEFSNIEVLRTFDFNTLKSVGSGFYGVDYQKKRIILAFRGSSTKRDWFANLDFIQKPYQPLFNLLDKKKAAEKVDCNGCMVHRGFYNFVEEHCKTVIAAVSELKQQLEDYELVVLGHSLGGAFALLSGIEFQLLGYNPLVVTFASPRVGNKKMMRYVDKIFNSEKIQILSQKQKQMSKGFIRVVHKHDIVPMLPPSRISYVHGGVEYLITSTKLPHLPKDIQRVGVYNYDDSKSVSADLDKILRIIPEIFTNFEHVHYFVKISGCN</sequence>
<feature type="chain" id="PRO_5003442636" description="triacylglycerol lipase" evidence="3">
    <location>
        <begin position="17"/>
        <end position="347"/>
    </location>
</feature>
<keyword evidence="2" id="KW-0378">Hydrolase</keyword>
<dbReference type="Pfam" id="PF01764">
    <property type="entry name" value="Lipase_3"/>
    <property type="match status" value="1"/>
</dbReference>
<evidence type="ECO:0000256" key="3">
    <source>
        <dbReference type="SAM" id="SignalP"/>
    </source>
</evidence>
<dbReference type="OrthoDB" id="406844at2759"/>
<dbReference type="eggNOG" id="KOG4569">
    <property type="taxonomic scope" value="Eukaryota"/>
</dbReference>
<evidence type="ECO:0000259" key="4">
    <source>
        <dbReference type="Pfam" id="PF01764"/>
    </source>
</evidence>
<keyword evidence="6" id="KW-1185">Reference proteome</keyword>
<gene>
    <name evidence="5" type="ORF">CANTEDRAFT_127092</name>
</gene>
<evidence type="ECO:0000256" key="2">
    <source>
        <dbReference type="ARBA" id="ARBA00022801"/>
    </source>
</evidence>
<reference evidence="5 6" key="1">
    <citation type="journal article" date="2011" name="Proc. Natl. Acad. Sci. U.S.A.">
        <title>Comparative genomics of xylose-fermenting fungi for enhanced biofuel production.</title>
        <authorList>
            <person name="Wohlbach D.J."/>
            <person name="Kuo A."/>
            <person name="Sato T.K."/>
            <person name="Potts K.M."/>
            <person name="Salamov A.A."/>
            <person name="LaButti K.M."/>
            <person name="Sun H."/>
            <person name="Clum A."/>
            <person name="Pangilinan J.L."/>
            <person name="Lindquist E.A."/>
            <person name="Lucas S."/>
            <person name="Lapidus A."/>
            <person name="Jin M."/>
            <person name="Gunawan C."/>
            <person name="Balan V."/>
            <person name="Dale B.E."/>
            <person name="Jeffries T.W."/>
            <person name="Zinkel R."/>
            <person name="Barry K.W."/>
            <person name="Grigoriev I.V."/>
            <person name="Gasch A.P."/>
        </authorList>
    </citation>
    <scope>NUCLEOTIDE SEQUENCE [LARGE SCALE GENOMIC DNA]</scope>
    <source>
        <strain evidence="6">ATCC 10573 / BCRC 21748 / CBS 615 / JCM 9827 / NBRC 10315 / NRRL Y-1498 / VKM Y-70</strain>
    </source>
</reference>
<dbReference type="InterPro" id="IPR051299">
    <property type="entry name" value="AB_hydrolase_lip/est"/>
</dbReference>
<evidence type="ECO:0000313" key="5">
    <source>
        <dbReference type="EMBL" id="EGV60148.1"/>
    </source>
</evidence>
<evidence type="ECO:0000256" key="1">
    <source>
        <dbReference type="ARBA" id="ARBA00013279"/>
    </source>
</evidence>
<keyword evidence="3" id="KW-0732">Signal</keyword>
<dbReference type="CDD" id="cd00519">
    <property type="entry name" value="Lipase_3"/>
    <property type="match status" value="1"/>
</dbReference>
<dbReference type="KEGG" id="cten:18249217"/>
<dbReference type="EC" id="3.1.1.3" evidence="1"/>
<dbReference type="InterPro" id="IPR029058">
    <property type="entry name" value="AB_hydrolase_fold"/>
</dbReference>
<dbReference type="EMBL" id="GL996528">
    <property type="protein sequence ID" value="EGV60148.1"/>
    <property type="molecule type" value="Genomic_DNA"/>
</dbReference>
<dbReference type="GO" id="GO:0006629">
    <property type="term" value="P:lipid metabolic process"/>
    <property type="evidence" value="ECO:0007669"/>
    <property type="project" value="InterPro"/>
</dbReference>
<dbReference type="PANTHER" id="PTHR46640">
    <property type="entry name" value="TRIACYLGLYCEROL LIPASE, PUTATIVE (AFU_ORTHOLOGUE AFUA_6G06510)-RELATED"/>
    <property type="match status" value="1"/>
</dbReference>
<organism evidence="6">
    <name type="scientific">Candida tenuis (strain ATCC 10573 / BCRC 21748 / CBS 615 / JCM 9827 / NBRC 10315 / NRRL Y-1498 / VKM Y-70)</name>
    <name type="common">Yeast</name>
    <name type="synonym">Yamadazyma tenuis</name>
    <dbReference type="NCBI Taxonomy" id="590646"/>
    <lineage>
        <taxon>Eukaryota</taxon>
        <taxon>Fungi</taxon>
        <taxon>Dikarya</taxon>
        <taxon>Ascomycota</taxon>
        <taxon>Saccharomycotina</taxon>
        <taxon>Pichiomycetes</taxon>
        <taxon>Debaryomycetaceae</taxon>
        <taxon>Yamadazyma</taxon>
    </lineage>
</organism>
<dbReference type="GeneID" id="18249217"/>
<feature type="signal peptide" evidence="3">
    <location>
        <begin position="1"/>
        <end position="16"/>
    </location>
</feature>
<dbReference type="SUPFAM" id="SSF53474">
    <property type="entry name" value="alpha/beta-Hydrolases"/>
    <property type="match status" value="1"/>
</dbReference>
<evidence type="ECO:0000313" key="6">
    <source>
        <dbReference type="Proteomes" id="UP000000707"/>
    </source>
</evidence>
<dbReference type="PANTHER" id="PTHR46640:SF3">
    <property type="entry name" value="LIPASE LIH1-RELATED"/>
    <property type="match status" value="1"/>
</dbReference>
<dbReference type="InterPro" id="IPR002921">
    <property type="entry name" value="Fungal_lipase-type"/>
</dbReference>
<dbReference type="Proteomes" id="UP000000707">
    <property type="component" value="Unassembled WGS sequence"/>
</dbReference>